<sequence length="78" mass="8683">MTIKPKLKILIITVMALIITLISLYSFVSVSRSIDQIRGADLFWNCFAIWIKGIILTQGVLVVGGLFLFMLRKPKGTG</sequence>
<dbReference type="AlphaFoldDB" id="A0A2C9CH84"/>
<organism evidence="1 2">
    <name type="scientific">Kuenenia stuttgartiensis</name>
    <dbReference type="NCBI Taxonomy" id="174633"/>
    <lineage>
        <taxon>Bacteria</taxon>
        <taxon>Pseudomonadati</taxon>
        <taxon>Planctomycetota</taxon>
        <taxon>Candidatus Brocadiia</taxon>
        <taxon>Candidatus Brocadiales</taxon>
        <taxon>Candidatus Brocadiaceae</taxon>
        <taxon>Candidatus Kuenenia</taxon>
    </lineage>
</organism>
<reference evidence="2" key="1">
    <citation type="submission" date="2017-10" db="EMBL/GenBank/DDBJ databases">
        <authorList>
            <person name="Frank J."/>
        </authorList>
    </citation>
    <scope>NUCLEOTIDE SEQUENCE [LARGE SCALE GENOMIC DNA]</scope>
</reference>
<evidence type="ECO:0000313" key="1">
    <source>
        <dbReference type="EMBL" id="SOH04913.1"/>
    </source>
</evidence>
<evidence type="ECO:0000313" key="2">
    <source>
        <dbReference type="Proteomes" id="UP000221734"/>
    </source>
</evidence>
<gene>
    <name evidence="1" type="ORF">KSMBR1_2426</name>
</gene>
<dbReference type="EMBL" id="LT934425">
    <property type="protein sequence ID" value="SOH04913.1"/>
    <property type="molecule type" value="Genomic_DNA"/>
</dbReference>
<protein>
    <submittedName>
        <fullName evidence="1">Uncharacterized protein</fullName>
    </submittedName>
</protein>
<name>A0A2C9CH84_KUEST</name>
<dbReference type="Proteomes" id="UP000221734">
    <property type="component" value="Chromosome Kuenenia_stuttgartiensis_MBR1"/>
</dbReference>
<accession>A0A2C9CH84</accession>
<proteinExistence type="predicted"/>
<dbReference type="RefSeq" id="WP_099325576.1">
    <property type="nucleotide sequence ID" value="NZ_LT934425.1"/>
</dbReference>
<keyword evidence="2" id="KW-1185">Reference proteome</keyword>
<dbReference type="OrthoDB" id="9953490at2"/>
<dbReference type="KEGG" id="kst:KSMBR1_2426"/>